<dbReference type="Proteomes" id="UP000266861">
    <property type="component" value="Unassembled WGS sequence"/>
</dbReference>
<dbReference type="GO" id="GO:1990810">
    <property type="term" value="P:microtubule anchoring at mitotic spindle pole body"/>
    <property type="evidence" value="ECO:0007669"/>
    <property type="project" value="TreeGrafter"/>
</dbReference>
<dbReference type="Pfam" id="PF00400">
    <property type="entry name" value="WD40"/>
    <property type="match status" value="1"/>
</dbReference>
<evidence type="ECO:0008006" key="3">
    <source>
        <dbReference type="Google" id="ProtNLM"/>
    </source>
</evidence>
<dbReference type="STRING" id="1348612.A0A397H2I9"/>
<evidence type="ECO:0000313" key="2">
    <source>
        <dbReference type="Proteomes" id="UP000266861"/>
    </source>
</evidence>
<dbReference type="InterPro" id="IPR001680">
    <property type="entry name" value="WD40_rpt"/>
</dbReference>
<name>A0A397H2I9_9GLOM</name>
<gene>
    <name evidence="1" type="ORF">Glove_406g32</name>
</gene>
<evidence type="ECO:0000313" key="1">
    <source>
        <dbReference type="EMBL" id="RHZ56068.1"/>
    </source>
</evidence>
<dbReference type="AlphaFoldDB" id="A0A397H2I9"/>
<accession>A0A397H2I9</accession>
<dbReference type="EMBL" id="PQFF01000361">
    <property type="protein sequence ID" value="RHZ56068.1"/>
    <property type="molecule type" value="Genomic_DNA"/>
</dbReference>
<sequence>MDFTELYKHSLNLCKFSPDLKYIATVFENVVSIRDTETFQNKLEFGKTFCFQCIEWSSDSTLLLAANFTSGEIIIRDVNNPSWKKIIKEGPAGLLNVKWNPDGRSVMCFSDFQLRITIWSLMTNKGYCIQDPKYHNKGFCFREESSSFILAERRECKDFIGIYKCDTDVWKLLNVFQVDTIDLDNLELSPNGQYIVVWDKCIWYKVLIYTLDGQCMGNFSIEDEGLGVKSIAWSPSSKLIAIGGYDQKIRLFNNYTWSPIIELLHSNRIKNDQDLKIWKEASEHDLKSERFIVKYDIIEEPVELNSMQPDVKPNPKLGIGSCKFNANGKLLAAHNDNFPNCLWIWDICHLSLLALIIQLKPIKHYHWNPVEVEQLAICCGNEYVYFWCGQYHGTEIIEVPAVNFKVFNINWCSDGNSMIIMDKTKFCVAFTTTNKENSMMSVTSVMSEMSIME</sequence>
<keyword evidence="2" id="KW-1185">Reference proteome</keyword>
<dbReference type="PANTHER" id="PTHR16220:SF0">
    <property type="entry name" value="WD REPEAT-CONTAINING PROTEIN WRAP73"/>
    <property type="match status" value="1"/>
</dbReference>
<dbReference type="SUPFAM" id="SSF82171">
    <property type="entry name" value="DPP6 N-terminal domain-like"/>
    <property type="match status" value="1"/>
</dbReference>
<dbReference type="Gene3D" id="2.130.10.10">
    <property type="entry name" value="YVTN repeat-like/Quinoprotein amine dehydrogenase"/>
    <property type="match status" value="2"/>
</dbReference>
<dbReference type="OrthoDB" id="308690at2759"/>
<dbReference type="GO" id="GO:0005815">
    <property type="term" value="C:microtubule organizing center"/>
    <property type="evidence" value="ECO:0007669"/>
    <property type="project" value="TreeGrafter"/>
</dbReference>
<comment type="caution">
    <text evidence="1">The sequence shown here is derived from an EMBL/GenBank/DDBJ whole genome shotgun (WGS) entry which is preliminary data.</text>
</comment>
<reference evidence="1 2" key="1">
    <citation type="submission" date="2018-08" db="EMBL/GenBank/DDBJ databases">
        <title>Genome and evolution of the arbuscular mycorrhizal fungus Diversispora epigaea (formerly Glomus versiforme) and its bacterial endosymbionts.</title>
        <authorList>
            <person name="Sun X."/>
            <person name="Fei Z."/>
            <person name="Harrison M."/>
        </authorList>
    </citation>
    <scope>NUCLEOTIDE SEQUENCE [LARGE SCALE GENOMIC DNA]</scope>
    <source>
        <strain evidence="1 2">IT104</strain>
    </source>
</reference>
<dbReference type="PANTHER" id="PTHR16220">
    <property type="entry name" value="WD REPEAT PROTEIN 8-RELATED"/>
    <property type="match status" value="1"/>
</dbReference>
<dbReference type="InterPro" id="IPR015943">
    <property type="entry name" value="WD40/YVTN_repeat-like_dom_sf"/>
</dbReference>
<dbReference type="SMART" id="SM00320">
    <property type="entry name" value="WD40"/>
    <property type="match status" value="4"/>
</dbReference>
<dbReference type="GO" id="GO:1990811">
    <property type="term" value="C:MWP complex"/>
    <property type="evidence" value="ECO:0007669"/>
    <property type="project" value="TreeGrafter"/>
</dbReference>
<organism evidence="1 2">
    <name type="scientific">Diversispora epigaea</name>
    <dbReference type="NCBI Taxonomy" id="1348612"/>
    <lineage>
        <taxon>Eukaryota</taxon>
        <taxon>Fungi</taxon>
        <taxon>Fungi incertae sedis</taxon>
        <taxon>Mucoromycota</taxon>
        <taxon>Glomeromycotina</taxon>
        <taxon>Glomeromycetes</taxon>
        <taxon>Diversisporales</taxon>
        <taxon>Diversisporaceae</taxon>
        <taxon>Diversispora</taxon>
    </lineage>
</organism>
<dbReference type="InterPro" id="IPR052778">
    <property type="entry name" value="Centrosome-WD_assoc"/>
</dbReference>
<proteinExistence type="predicted"/>
<protein>
    <recommendedName>
        <fullName evidence="3">Anaphase-promoting complex subunit 4 WD40 domain-containing protein</fullName>
    </recommendedName>
</protein>